<dbReference type="Pfam" id="PF17853">
    <property type="entry name" value="GGDEF_2"/>
    <property type="match status" value="1"/>
</dbReference>
<dbReference type="GO" id="GO:0003700">
    <property type="term" value="F:DNA-binding transcription factor activity"/>
    <property type="evidence" value="ECO:0007669"/>
    <property type="project" value="InterPro"/>
</dbReference>
<dbReference type="Gene3D" id="1.10.10.60">
    <property type="entry name" value="Homeodomain-like"/>
    <property type="match status" value="2"/>
</dbReference>
<feature type="modified residue" description="4-aspartylphosphate" evidence="8">
    <location>
        <position position="54"/>
    </location>
</feature>
<dbReference type="PRINTS" id="PR00032">
    <property type="entry name" value="HTHARAC"/>
</dbReference>
<keyword evidence="3 8" id="KW-0597">Phosphoprotein</keyword>
<keyword evidence="4" id="KW-0902">Two-component regulatory system</keyword>
<dbReference type="InterPro" id="IPR011006">
    <property type="entry name" value="CheY-like_superfamily"/>
</dbReference>
<gene>
    <name evidence="12" type="ORF">GZH47_21915</name>
</gene>
<proteinExistence type="predicted"/>
<evidence type="ECO:0000256" key="7">
    <source>
        <dbReference type="ARBA" id="ARBA00023163"/>
    </source>
</evidence>
<keyword evidence="5" id="KW-0805">Transcription regulation</keyword>
<reference evidence="12 13" key="1">
    <citation type="submission" date="2020-02" db="EMBL/GenBank/DDBJ databases">
        <title>Paenibacillus sp. nov., isolated from rhizosphere soil of tomato.</title>
        <authorList>
            <person name="Weon H.-Y."/>
            <person name="Lee S.A."/>
        </authorList>
    </citation>
    <scope>NUCLEOTIDE SEQUENCE [LARGE SCALE GENOMIC DNA]</scope>
    <source>
        <strain evidence="12 13">14171R-81</strain>
    </source>
</reference>
<sequence length="448" mass="50920">MYQLLIVDDEKVIRDGLAGWTWGDHDIQVAGSCAHGLEALQFISAYPVDIVMTDIRMPFMDGIALMESLHRYYPFIKVIVLSGYSDFGYAQKATQHGAVDYLLKPVSFTELAGTMKRLTARLDEQKQNRHRLEVLTRKATQLTKVLREDFLGRLFERPLQGEVLEQDSAEGEVLLEADTYTAAVIRLDRLAVHRQRIPDRERNLLAFSLDNIMSDLWDSQHFGYHLVDKAGLEVYLLSKDGDRQRFGDIVGQLHRYIGLFKSTFSIGIGLTVASVSAVCRSMQSAKSVLAENAEEEGAQRAAETRMEENGLHWQPVTGEEEDEAVVDEPDQDQFSVSRDSIILVEAKRYMKANYSRSLTLKEVADHVFISTGHLSLLFKNAGERFLKYLTTVRMNKAKELMLDNSYKVYEIVELVGYSDPAYFSEVFKKHTGKTPNEYRGKLKQPRNG</sequence>
<dbReference type="PROSITE" id="PS50110">
    <property type="entry name" value="RESPONSE_REGULATORY"/>
    <property type="match status" value="1"/>
</dbReference>
<dbReference type="KEGG" id="prz:GZH47_21915"/>
<dbReference type="InterPro" id="IPR041522">
    <property type="entry name" value="CdaR_GGDEF"/>
</dbReference>
<dbReference type="InterPro" id="IPR001789">
    <property type="entry name" value="Sig_transdc_resp-reg_receiver"/>
</dbReference>
<dbReference type="InterPro" id="IPR009057">
    <property type="entry name" value="Homeodomain-like_sf"/>
</dbReference>
<dbReference type="InterPro" id="IPR020449">
    <property type="entry name" value="Tscrpt_reg_AraC-type_HTH"/>
</dbReference>
<comment type="subcellular location">
    <subcellularLocation>
        <location evidence="1">Cytoplasm</location>
    </subcellularLocation>
</comment>
<dbReference type="Pfam" id="PF00072">
    <property type="entry name" value="Response_reg"/>
    <property type="match status" value="1"/>
</dbReference>
<dbReference type="SMART" id="SM00448">
    <property type="entry name" value="REC"/>
    <property type="match status" value="1"/>
</dbReference>
<dbReference type="SUPFAM" id="SSF46689">
    <property type="entry name" value="Homeodomain-like"/>
    <property type="match status" value="1"/>
</dbReference>
<evidence type="ECO:0000259" key="11">
    <source>
        <dbReference type="PROSITE" id="PS50110"/>
    </source>
</evidence>
<evidence type="ECO:0000256" key="6">
    <source>
        <dbReference type="ARBA" id="ARBA00023125"/>
    </source>
</evidence>
<evidence type="ECO:0000256" key="5">
    <source>
        <dbReference type="ARBA" id="ARBA00023015"/>
    </source>
</evidence>
<keyword evidence="2" id="KW-0963">Cytoplasm</keyword>
<evidence type="ECO:0000259" key="10">
    <source>
        <dbReference type="PROSITE" id="PS01124"/>
    </source>
</evidence>
<feature type="coiled-coil region" evidence="9">
    <location>
        <begin position="108"/>
        <end position="135"/>
    </location>
</feature>
<feature type="domain" description="Response regulatory" evidence="11">
    <location>
        <begin position="3"/>
        <end position="119"/>
    </location>
</feature>
<keyword evidence="7" id="KW-0804">Transcription</keyword>
<dbReference type="AlphaFoldDB" id="A0A6C0P3Y6"/>
<dbReference type="EMBL" id="CP048286">
    <property type="protein sequence ID" value="QHW33177.1"/>
    <property type="molecule type" value="Genomic_DNA"/>
</dbReference>
<dbReference type="Proteomes" id="UP000479114">
    <property type="component" value="Chromosome"/>
</dbReference>
<dbReference type="InterPro" id="IPR018060">
    <property type="entry name" value="HTH_AraC"/>
</dbReference>
<evidence type="ECO:0000256" key="4">
    <source>
        <dbReference type="ARBA" id="ARBA00023012"/>
    </source>
</evidence>
<dbReference type="GO" id="GO:0043565">
    <property type="term" value="F:sequence-specific DNA binding"/>
    <property type="evidence" value="ECO:0007669"/>
    <property type="project" value="InterPro"/>
</dbReference>
<evidence type="ECO:0000313" key="13">
    <source>
        <dbReference type="Proteomes" id="UP000479114"/>
    </source>
</evidence>
<accession>A0A6C0P3Y6</accession>
<protein>
    <submittedName>
        <fullName evidence="12">Response regulator</fullName>
    </submittedName>
</protein>
<keyword evidence="9" id="KW-0175">Coiled coil</keyword>
<dbReference type="SUPFAM" id="SSF52172">
    <property type="entry name" value="CheY-like"/>
    <property type="match status" value="1"/>
</dbReference>
<dbReference type="InterPro" id="IPR051552">
    <property type="entry name" value="HptR"/>
</dbReference>
<dbReference type="CDD" id="cd17536">
    <property type="entry name" value="REC_YesN-like"/>
    <property type="match status" value="1"/>
</dbReference>
<dbReference type="GO" id="GO:0000160">
    <property type="term" value="P:phosphorelay signal transduction system"/>
    <property type="evidence" value="ECO:0007669"/>
    <property type="project" value="UniProtKB-KW"/>
</dbReference>
<evidence type="ECO:0000256" key="8">
    <source>
        <dbReference type="PROSITE-ProRule" id="PRU00169"/>
    </source>
</evidence>
<keyword evidence="13" id="KW-1185">Reference proteome</keyword>
<dbReference type="PANTHER" id="PTHR42713">
    <property type="entry name" value="HISTIDINE KINASE-RELATED"/>
    <property type="match status" value="1"/>
</dbReference>
<dbReference type="Pfam" id="PF12833">
    <property type="entry name" value="HTH_18"/>
    <property type="match status" value="1"/>
</dbReference>
<evidence type="ECO:0000313" key="12">
    <source>
        <dbReference type="EMBL" id="QHW33177.1"/>
    </source>
</evidence>
<feature type="domain" description="HTH araC/xylS-type" evidence="10">
    <location>
        <begin position="344"/>
        <end position="441"/>
    </location>
</feature>
<organism evidence="12 13">
    <name type="scientific">Paenibacillus rhizovicinus</name>
    <dbReference type="NCBI Taxonomy" id="2704463"/>
    <lineage>
        <taxon>Bacteria</taxon>
        <taxon>Bacillati</taxon>
        <taxon>Bacillota</taxon>
        <taxon>Bacilli</taxon>
        <taxon>Bacillales</taxon>
        <taxon>Paenibacillaceae</taxon>
        <taxon>Paenibacillus</taxon>
    </lineage>
</organism>
<dbReference type="PROSITE" id="PS01124">
    <property type="entry name" value="HTH_ARAC_FAMILY_2"/>
    <property type="match status" value="1"/>
</dbReference>
<evidence type="ECO:0000256" key="1">
    <source>
        <dbReference type="ARBA" id="ARBA00004496"/>
    </source>
</evidence>
<dbReference type="RefSeq" id="WP_162643154.1">
    <property type="nucleotide sequence ID" value="NZ_CP048286.1"/>
</dbReference>
<name>A0A6C0P3Y6_9BACL</name>
<evidence type="ECO:0000256" key="3">
    <source>
        <dbReference type="ARBA" id="ARBA00022553"/>
    </source>
</evidence>
<dbReference type="GO" id="GO:0005737">
    <property type="term" value="C:cytoplasm"/>
    <property type="evidence" value="ECO:0007669"/>
    <property type="project" value="UniProtKB-SubCell"/>
</dbReference>
<dbReference type="PANTHER" id="PTHR42713:SF3">
    <property type="entry name" value="TRANSCRIPTIONAL REGULATORY PROTEIN HPTR"/>
    <property type="match status" value="1"/>
</dbReference>
<evidence type="ECO:0000256" key="2">
    <source>
        <dbReference type="ARBA" id="ARBA00022490"/>
    </source>
</evidence>
<dbReference type="Gene3D" id="3.40.50.2300">
    <property type="match status" value="1"/>
</dbReference>
<dbReference type="SMART" id="SM00342">
    <property type="entry name" value="HTH_ARAC"/>
    <property type="match status" value="1"/>
</dbReference>
<keyword evidence="6" id="KW-0238">DNA-binding</keyword>
<evidence type="ECO:0000256" key="9">
    <source>
        <dbReference type="SAM" id="Coils"/>
    </source>
</evidence>